<reference evidence="1 2" key="1">
    <citation type="submission" date="2021-01" db="EMBL/GenBank/DDBJ databases">
        <title>Whole genome shotgun sequence of Asanoa iriomotensis NBRC 100142.</title>
        <authorList>
            <person name="Komaki H."/>
            <person name="Tamura T."/>
        </authorList>
    </citation>
    <scope>NUCLEOTIDE SEQUENCE [LARGE SCALE GENOMIC DNA]</scope>
    <source>
        <strain evidence="1 2">NBRC 100142</strain>
    </source>
</reference>
<evidence type="ECO:0000313" key="1">
    <source>
        <dbReference type="EMBL" id="GIF61681.1"/>
    </source>
</evidence>
<gene>
    <name evidence="1" type="ORF">Air01nite_77760</name>
</gene>
<protein>
    <submittedName>
        <fullName evidence="1">Uncharacterized protein</fullName>
    </submittedName>
</protein>
<keyword evidence="2" id="KW-1185">Reference proteome</keyword>
<dbReference type="RefSeq" id="WP_203708493.1">
    <property type="nucleotide sequence ID" value="NZ_BAAALU010000007.1"/>
</dbReference>
<organism evidence="1 2">
    <name type="scientific">Asanoa iriomotensis</name>
    <dbReference type="NCBI Taxonomy" id="234613"/>
    <lineage>
        <taxon>Bacteria</taxon>
        <taxon>Bacillati</taxon>
        <taxon>Actinomycetota</taxon>
        <taxon>Actinomycetes</taxon>
        <taxon>Micromonosporales</taxon>
        <taxon>Micromonosporaceae</taxon>
        <taxon>Asanoa</taxon>
    </lineage>
</organism>
<evidence type="ECO:0000313" key="2">
    <source>
        <dbReference type="Proteomes" id="UP000624325"/>
    </source>
</evidence>
<dbReference type="Proteomes" id="UP000624325">
    <property type="component" value="Unassembled WGS sequence"/>
</dbReference>
<accession>A0ABQ4CFY5</accession>
<dbReference type="EMBL" id="BONC01000121">
    <property type="protein sequence ID" value="GIF61681.1"/>
    <property type="molecule type" value="Genomic_DNA"/>
</dbReference>
<proteinExistence type="predicted"/>
<comment type="caution">
    <text evidence="1">The sequence shown here is derived from an EMBL/GenBank/DDBJ whole genome shotgun (WGS) entry which is preliminary data.</text>
</comment>
<sequence>MRDNVDAVELAEVSPVELQHLLEEELGLAVGDTGCAAFAAPLKQAELG</sequence>
<name>A0ABQ4CFY5_9ACTN</name>